<dbReference type="CDD" id="cd19941">
    <property type="entry name" value="TIL"/>
    <property type="match status" value="1"/>
</dbReference>
<dbReference type="EMBL" id="CAXLJL010000290">
    <property type="protein sequence ID" value="CAL5136121.1"/>
    <property type="molecule type" value="Genomic_DNA"/>
</dbReference>
<proteinExistence type="predicted"/>
<evidence type="ECO:0000313" key="3">
    <source>
        <dbReference type="EMBL" id="CAL5136121.1"/>
    </source>
</evidence>
<dbReference type="InterPro" id="IPR036084">
    <property type="entry name" value="Ser_inhib-like_sf"/>
</dbReference>
<dbReference type="SMART" id="SM00254">
    <property type="entry name" value="ShKT"/>
    <property type="match status" value="2"/>
</dbReference>
<evidence type="ECO:0000259" key="2">
    <source>
        <dbReference type="PROSITE" id="PS51670"/>
    </source>
</evidence>
<keyword evidence="1" id="KW-1015">Disulfide bond</keyword>
<organism evidence="3 4">
    <name type="scientific">Calicophoron daubneyi</name>
    <name type="common">Rumen fluke</name>
    <name type="synonym">Paramphistomum daubneyi</name>
    <dbReference type="NCBI Taxonomy" id="300641"/>
    <lineage>
        <taxon>Eukaryota</taxon>
        <taxon>Metazoa</taxon>
        <taxon>Spiralia</taxon>
        <taxon>Lophotrochozoa</taxon>
        <taxon>Platyhelminthes</taxon>
        <taxon>Trematoda</taxon>
        <taxon>Digenea</taxon>
        <taxon>Plagiorchiida</taxon>
        <taxon>Pronocephalata</taxon>
        <taxon>Paramphistomoidea</taxon>
        <taxon>Paramphistomidae</taxon>
        <taxon>Calicophoron</taxon>
    </lineage>
</organism>
<reference evidence="3" key="1">
    <citation type="submission" date="2024-06" db="EMBL/GenBank/DDBJ databases">
        <authorList>
            <person name="Liu X."/>
            <person name="Lenzi L."/>
            <person name="Haldenby T S."/>
            <person name="Uol C."/>
        </authorList>
    </citation>
    <scope>NUCLEOTIDE SEQUENCE</scope>
</reference>
<dbReference type="SUPFAM" id="SSF57567">
    <property type="entry name" value="Serine protease inhibitors"/>
    <property type="match status" value="1"/>
</dbReference>
<feature type="disulfide bond" evidence="1">
    <location>
        <begin position="225"/>
        <end position="243"/>
    </location>
</feature>
<gene>
    <name evidence="3" type="ORF">CDAUBV1_LOCUS10204</name>
</gene>
<dbReference type="InterPro" id="IPR003582">
    <property type="entry name" value="ShKT_dom"/>
</dbReference>
<dbReference type="Proteomes" id="UP001497525">
    <property type="component" value="Unassembled WGS sequence"/>
</dbReference>
<dbReference type="AlphaFoldDB" id="A0AAV2TJ67"/>
<dbReference type="Gene3D" id="2.10.25.10">
    <property type="entry name" value="Laminin"/>
    <property type="match status" value="1"/>
</dbReference>
<evidence type="ECO:0000313" key="4">
    <source>
        <dbReference type="Proteomes" id="UP001497525"/>
    </source>
</evidence>
<comment type="caution">
    <text evidence="1">Lacks conserved residue(s) required for the propagation of feature annotation.</text>
</comment>
<protein>
    <recommendedName>
        <fullName evidence="2">ShKT domain-containing protein</fullName>
    </recommendedName>
</protein>
<evidence type="ECO:0000256" key="1">
    <source>
        <dbReference type="PROSITE-ProRule" id="PRU01005"/>
    </source>
</evidence>
<sequence>MSPSMDVGKESALIEGYAHLNPEEKIRHKPESLLVWDKGYSSLNTANLTSPSDEIRSLPFYLFSDSRGTKWPSGQVGSVPFGITPDTGYELRNASIRRSRRSVQSVQLIHHRCGKHEVYVPQRKPCPPTCDDQFSDKPPRCINVPPGPGCECAPGYVLDGILCVPPSQCGCLNAVCIDRVPSERCIEWRAQGRCATDRVAMAKVCRATCNYCKQMCENQIANSVCQKIKTQGRCRDDLYQALCRLTCAPQFCSCPPCRTVRGPCDPHLRNREIRRICYRLRRDGKCVPLINTKFKPCGACKSLRLYRKVCENGNRIIHKFATRTQISCEKCVLKEFAYAGRPLVCNADRVKRDCPPAKRSAPFCDKVRDQLGVHVTVYQAKTTKCIEQTTVSWLPRKPCPPRDLISQTGNPDEGKFSCDLNTCQRTWHNKVWQWEGCECRSTDLALPAGKCCCPKEQVSLSPCINGVQDKKTVFYELVDGNCVEHVRQRRIHCACPPKRVFQKCDPITNQKHIKSIIYTLMQDGSCKKEQRVEVHPTHCPGGEIKRITPCNIRRPGSNRMYRQILVSKPQIVQCTCREPRLTVVLEACACPEANLPPVRQIQQCPRLCFGLTDERCDSRCQNVYVSQRLVYASVETGRCVPEVIRKTIKYCCCQRNLKISRHCALDGEHELIRIQETILQEDRCIQVFRQIRQKIHCRTGFIGRSWDQQAGGGGKLMRLVYGYREKCGCKTRTVVEACNQVCPKPTTTVICDPGSREFVHTLVNYVPVGCKCEKLVYKRRSSVLCPEFTRLLSAHCSLVTNLETRRFLRAFQDKCECKQEEFTKTKPCGCPKSVVSPSRCDPRTNRIQFIRTAFELRDGNCIPRKDLREKLVNCEEERLREPRQNDGRYVTYLSCDPNTGLGRLWRYTWEPRECKCVRTPQIIREGICKCPAPKTVMYCDGRTNMWIRTTNAFVLDRKALQCRQVVHQQAEPTCKSGPSSLAHVLSHIT</sequence>
<feature type="domain" description="ShKT" evidence="2">
    <location>
        <begin position="216"/>
        <end position="252"/>
    </location>
</feature>
<name>A0AAV2TJ67_CALDB</name>
<accession>A0AAV2TJ67</accession>
<comment type="caution">
    <text evidence="3">The sequence shown here is derived from an EMBL/GenBank/DDBJ whole genome shotgun (WGS) entry which is preliminary data.</text>
</comment>
<dbReference type="PROSITE" id="PS51670">
    <property type="entry name" value="SHKT"/>
    <property type="match status" value="1"/>
</dbReference>
<feature type="disulfide bond" evidence="1">
    <location>
        <begin position="234"/>
        <end position="247"/>
    </location>
</feature>